<dbReference type="Proteomes" id="UP000567179">
    <property type="component" value="Unassembled WGS sequence"/>
</dbReference>
<organism evidence="2 3">
    <name type="scientific">Psilocybe cf. subviscida</name>
    <dbReference type="NCBI Taxonomy" id="2480587"/>
    <lineage>
        <taxon>Eukaryota</taxon>
        <taxon>Fungi</taxon>
        <taxon>Dikarya</taxon>
        <taxon>Basidiomycota</taxon>
        <taxon>Agaricomycotina</taxon>
        <taxon>Agaricomycetes</taxon>
        <taxon>Agaricomycetidae</taxon>
        <taxon>Agaricales</taxon>
        <taxon>Agaricineae</taxon>
        <taxon>Strophariaceae</taxon>
        <taxon>Psilocybe</taxon>
    </lineage>
</organism>
<sequence>MLLQRLEPETLSRVHNLFLSDDVHPAKNTSPATDRTNRPGTKDASSITPASLTRTPSLPNKTVNTLTRLLTLCGPSLRVLSVAITSSSSPTLFARLFRMQFPELCSLSISGYYPFPSTPNVFPKVRTMKLHGNPNPSGLLAMGTLEDACPLLDTLEVRGVKRSSCFVGEVERAVCMEILAQGSDSDSLREVDSSFRGLDDEQEAFPPRLPKTVRTIVIQSLADANTNPPTTLGVPLMPAKAHGVHMSLLPPAQTTSIDELRKAWMSASSGAGW</sequence>
<comment type="caution">
    <text evidence="2">The sequence shown here is derived from an EMBL/GenBank/DDBJ whole genome shotgun (WGS) entry which is preliminary data.</text>
</comment>
<evidence type="ECO:0000256" key="1">
    <source>
        <dbReference type="SAM" id="MobiDB-lite"/>
    </source>
</evidence>
<name>A0A8H5BH94_9AGAR</name>
<dbReference type="AlphaFoldDB" id="A0A8H5BH94"/>
<dbReference type="OrthoDB" id="3256367at2759"/>
<protein>
    <submittedName>
        <fullName evidence="2">Uncharacterized protein</fullName>
    </submittedName>
</protein>
<proteinExistence type="predicted"/>
<gene>
    <name evidence="2" type="ORF">D9619_013509</name>
</gene>
<feature type="region of interest" description="Disordered" evidence="1">
    <location>
        <begin position="22"/>
        <end position="59"/>
    </location>
</feature>
<feature type="compositionally biased region" description="Polar residues" evidence="1">
    <location>
        <begin position="43"/>
        <end position="59"/>
    </location>
</feature>
<reference evidence="2 3" key="1">
    <citation type="journal article" date="2020" name="ISME J.">
        <title>Uncovering the hidden diversity of litter-decomposition mechanisms in mushroom-forming fungi.</title>
        <authorList>
            <person name="Floudas D."/>
            <person name="Bentzer J."/>
            <person name="Ahren D."/>
            <person name="Johansson T."/>
            <person name="Persson P."/>
            <person name="Tunlid A."/>
        </authorList>
    </citation>
    <scope>NUCLEOTIDE SEQUENCE [LARGE SCALE GENOMIC DNA]</scope>
    <source>
        <strain evidence="2 3">CBS 101986</strain>
    </source>
</reference>
<keyword evidence="3" id="KW-1185">Reference proteome</keyword>
<evidence type="ECO:0000313" key="2">
    <source>
        <dbReference type="EMBL" id="KAF5323250.1"/>
    </source>
</evidence>
<accession>A0A8H5BH94</accession>
<evidence type="ECO:0000313" key="3">
    <source>
        <dbReference type="Proteomes" id="UP000567179"/>
    </source>
</evidence>
<dbReference type="EMBL" id="JAACJJ010000019">
    <property type="protein sequence ID" value="KAF5323250.1"/>
    <property type="molecule type" value="Genomic_DNA"/>
</dbReference>